<gene>
    <name evidence="2" type="ORF">PIB30_062291</name>
</gene>
<keyword evidence="3" id="KW-1185">Reference proteome</keyword>
<dbReference type="EMBL" id="JASCZI010121405">
    <property type="protein sequence ID" value="MED6161592.1"/>
    <property type="molecule type" value="Genomic_DNA"/>
</dbReference>
<sequence>MALRRRHERRQRKNGGRTRSANVNGKTKYEQIQREEKVNGDGTRLLAHLRRFHRATVIRLVRVLRPWNQYPDQWRSGLIGLDPIIPNYPSGTVPDIIGSGWFLSGNWVPVTLEHPCFYTLL</sequence>
<evidence type="ECO:0000313" key="3">
    <source>
        <dbReference type="Proteomes" id="UP001341840"/>
    </source>
</evidence>
<accession>A0ABU6ULM1</accession>
<reference evidence="2 3" key="1">
    <citation type="journal article" date="2023" name="Plants (Basel)">
        <title>Bridging the Gap: Combining Genomics and Transcriptomics Approaches to Understand Stylosanthes scabra, an Orphan Legume from the Brazilian Caatinga.</title>
        <authorList>
            <person name="Ferreira-Neto J.R.C."/>
            <person name="da Silva M.D."/>
            <person name="Binneck E."/>
            <person name="de Melo N.F."/>
            <person name="da Silva R.H."/>
            <person name="de Melo A.L.T.M."/>
            <person name="Pandolfi V."/>
            <person name="Bustamante F.O."/>
            <person name="Brasileiro-Vidal A.C."/>
            <person name="Benko-Iseppon A.M."/>
        </authorList>
    </citation>
    <scope>NUCLEOTIDE SEQUENCE [LARGE SCALE GENOMIC DNA]</scope>
    <source>
        <tissue evidence="2">Leaves</tissue>
    </source>
</reference>
<dbReference type="Proteomes" id="UP001341840">
    <property type="component" value="Unassembled WGS sequence"/>
</dbReference>
<feature type="compositionally biased region" description="Basic residues" evidence="1">
    <location>
        <begin position="1"/>
        <end position="16"/>
    </location>
</feature>
<proteinExistence type="predicted"/>
<feature type="region of interest" description="Disordered" evidence="1">
    <location>
        <begin position="1"/>
        <end position="31"/>
    </location>
</feature>
<protein>
    <submittedName>
        <fullName evidence="2">Uncharacterized protein</fullName>
    </submittedName>
</protein>
<name>A0ABU6ULM1_9FABA</name>
<organism evidence="2 3">
    <name type="scientific">Stylosanthes scabra</name>
    <dbReference type="NCBI Taxonomy" id="79078"/>
    <lineage>
        <taxon>Eukaryota</taxon>
        <taxon>Viridiplantae</taxon>
        <taxon>Streptophyta</taxon>
        <taxon>Embryophyta</taxon>
        <taxon>Tracheophyta</taxon>
        <taxon>Spermatophyta</taxon>
        <taxon>Magnoliopsida</taxon>
        <taxon>eudicotyledons</taxon>
        <taxon>Gunneridae</taxon>
        <taxon>Pentapetalae</taxon>
        <taxon>rosids</taxon>
        <taxon>fabids</taxon>
        <taxon>Fabales</taxon>
        <taxon>Fabaceae</taxon>
        <taxon>Papilionoideae</taxon>
        <taxon>50 kb inversion clade</taxon>
        <taxon>dalbergioids sensu lato</taxon>
        <taxon>Dalbergieae</taxon>
        <taxon>Pterocarpus clade</taxon>
        <taxon>Stylosanthes</taxon>
    </lineage>
</organism>
<comment type="caution">
    <text evidence="2">The sequence shown here is derived from an EMBL/GenBank/DDBJ whole genome shotgun (WGS) entry which is preliminary data.</text>
</comment>
<evidence type="ECO:0000256" key="1">
    <source>
        <dbReference type="SAM" id="MobiDB-lite"/>
    </source>
</evidence>
<evidence type="ECO:0000313" key="2">
    <source>
        <dbReference type="EMBL" id="MED6161592.1"/>
    </source>
</evidence>